<organism evidence="1 2">
    <name type="scientific">Trypanosoma conorhini</name>
    <dbReference type="NCBI Taxonomy" id="83891"/>
    <lineage>
        <taxon>Eukaryota</taxon>
        <taxon>Discoba</taxon>
        <taxon>Euglenozoa</taxon>
        <taxon>Kinetoplastea</taxon>
        <taxon>Metakinetoplastina</taxon>
        <taxon>Trypanosomatida</taxon>
        <taxon>Trypanosomatidae</taxon>
        <taxon>Trypanosoma</taxon>
    </lineage>
</organism>
<dbReference type="AlphaFoldDB" id="A0A422NPZ4"/>
<dbReference type="GeneID" id="40320963"/>
<keyword evidence="2" id="KW-1185">Reference proteome</keyword>
<reference evidence="1 2" key="1">
    <citation type="journal article" date="2018" name="BMC Genomics">
        <title>Genomic comparison of Trypanosoma conorhini and Trypanosoma rangeli to Trypanosoma cruzi strains of high and low virulence.</title>
        <authorList>
            <person name="Bradwell K.R."/>
            <person name="Koparde V.N."/>
            <person name="Matveyev A.V."/>
            <person name="Serrano M.G."/>
            <person name="Alves J.M."/>
            <person name="Parikh H."/>
            <person name="Huang B."/>
            <person name="Lee V."/>
            <person name="Espinosa-Alvarez O."/>
            <person name="Ortiz P.A."/>
            <person name="Costa-Martins A.G."/>
            <person name="Teixeira M.M."/>
            <person name="Buck G.A."/>
        </authorList>
    </citation>
    <scope>NUCLEOTIDE SEQUENCE [LARGE SCALE GENOMIC DNA]</scope>
    <source>
        <strain evidence="1 2">025E</strain>
    </source>
</reference>
<evidence type="ECO:0000313" key="2">
    <source>
        <dbReference type="Proteomes" id="UP000284403"/>
    </source>
</evidence>
<name>A0A422NPZ4_9TRYP</name>
<gene>
    <name evidence="1" type="ORF">Tco025E_07352</name>
</gene>
<evidence type="ECO:0000313" key="1">
    <source>
        <dbReference type="EMBL" id="RNF07535.1"/>
    </source>
</evidence>
<dbReference type="Proteomes" id="UP000284403">
    <property type="component" value="Unassembled WGS sequence"/>
</dbReference>
<dbReference type="OrthoDB" id="252763at2759"/>
<proteinExistence type="predicted"/>
<accession>A0A422NPZ4</accession>
<dbReference type="EMBL" id="MKKU01000563">
    <property type="protein sequence ID" value="RNF07535.1"/>
    <property type="molecule type" value="Genomic_DNA"/>
</dbReference>
<comment type="caution">
    <text evidence="1">The sequence shown here is derived from an EMBL/GenBank/DDBJ whole genome shotgun (WGS) entry which is preliminary data.</text>
</comment>
<protein>
    <submittedName>
        <fullName evidence="1">Uncharacterized protein</fullName>
    </submittedName>
</protein>
<dbReference type="RefSeq" id="XP_029225679.1">
    <property type="nucleotide sequence ID" value="XM_029374218.1"/>
</dbReference>
<sequence>MAVNLLLKACQDGDAYSGLQAFKAALQRKLRLRDEAATHAMFIDAFEQAIVPFRCAEAVSELSVELFSTLREFGHNGDPAGFRLVRAILSCIKSVPEEEASVAWCRAYVQFLVDALGWWRAGRNLQDHTDEIYSLDFVKLLKEELTRAYMLLAKQTEGDGEVSCEALANAYKASLCCASSRDLIMLLVEKVRLELTQTERDFLIARTLYGVLSAHGEAETSPQSALAAANLLLSSEAVPPERAALESFLRDVLLIFNYVATRPALPSGKELGGNVIEALCSAYSSTLLPVSDLDWVALLRAFPTESECAVAGAPTERERE</sequence>